<dbReference type="OrthoDB" id="9885556at2"/>
<dbReference type="EMBL" id="CP043450">
    <property type="protein sequence ID" value="QEM12358.1"/>
    <property type="molecule type" value="Genomic_DNA"/>
</dbReference>
<accession>A0A5C1I4P2</accession>
<organism evidence="2 3">
    <name type="scientific">Mucilaginibacter rubeus</name>
    <dbReference type="NCBI Taxonomy" id="2027860"/>
    <lineage>
        <taxon>Bacteria</taxon>
        <taxon>Pseudomonadati</taxon>
        <taxon>Bacteroidota</taxon>
        <taxon>Sphingobacteriia</taxon>
        <taxon>Sphingobacteriales</taxon>
        <taxon>Sphingobacteriaceae</taxon>
        <taxon>Mucilaginibacter</taxon>
    </lineage>
</organism>
<gene>
    <name evidence="2" type="ORF">DEO27_020840</name>
</gene>
<feature type="transmembrane region" description="Helical" evidence="1">
    <location>
        <begin position="107"/>
        <end position="128"/>
    </location>
</feature>
<sequence length="176" mass="20194">MNDLPTISFNRFTSKHYFYLSPEICDTLSIPNHEGRGLTICHEQIQKLYEIRDSVFKMNKSIQLVRKGRTLKRWVHASIAVTLLLLAVAMVVANAFVLQYFPFLDAYYDMTVITFGMTSGIFLFMTSFSSAQDVDVLRNALTIMEVRNHIETEFLCFESLGVRQQGADISESERFA</sequence>
<reference evidence="2" key="1">
    <citation type="submission" date="2019-08" db="EMBL/GenBank/DDBJ databases">
        <title>Comparative genome analysis confer to the adaptation heavy metal polluted environment.</title>
        <authorList>
            <person name="Li Y."/>
        </authorList>
    </citation>
    <scope>NUCLEOTIDE SEQUENCE [LARGE SCALE GENOMIC DNA]</scope>
    <source>
        <strain evidence="2">P1</strain>
    </source>
</reference>
<evidence type="ECO:0000256" key="1">
    <source>
        <dbReference type="SAM" id="Phobius"/>
    </source>
</evidence>
<feature type="transmembrane region" description="Helical" evidence="1">
    <location>
        <begin position="74"/>
        <end position="101"/>
    </location>
</feature>
<dbReference type="KEGG" id="mrub:DEO27_020840"/>
<dbReference type="AlphaFoldDB" id="A0A5C1I4P2"/>
<proteinExistence type="predicted"/>
<keyword evidence="3" id="KW-1185">Reference proteome</keyword>
<evidence type="ECO:0000313" key="3">
    <source>
        <dbReference type="Proteomes" id="UP000251402"/>
    </source>
</evidence>
<evidence type="ECO:0000313" key="2">
    <source>
        <dbReference type="EMBL" id="QEM12358.1"/>
    </source>
</evidence>
<keyword evidence="1" id="KW-0812">Transmembrane</keyword>
<keyword evidence="1" id="KW-1133">Transmembrane helix</keyword>
<protein>
    <submittedName>
        <fullName evidence="2">Uncharacterized protein</fullName>
    </submittedName>
</protein>
<name>A0A5C1I4P2_9SPHI</name>
<dbReference type="RefSeq" id="WP_112575080.1">
    <property type="nucleotide sequence ID" value="NZ_CP043450.1"/>
</dbReference>
<dbReference type="Proteomes" id="UP000251402">
    <property type="component" value="Chromosome"/>
</dbReference>
<keyword evidence="1" id="KW-0472">Membrane</keyword>